<sequence>MPLFTELYNLGNQPTPQRHLRIRLKVNYSNLAGQPTTNQPQVDAIAKRSFPE</sequence>
<dbReference type="EMBL" id="JAHHIF010000067">
    <property type="protein sequence ID" value="MBW4548631.1"/>
    <property type="molecule type" value="Genomic_DNA"/>
</dbReference>
<evidence type="ECO:0000313" key="2">
    <source>
        <dbReference type="Proteomes" id="UP000753908"/>
    </source>
</evidence>
<evidence type="ECO:0000313" key="1">
    <source>
        <dbReference type="EMBL" id="MBW4548631.1"/>
    </source>
</evidence>
<protein>
    <submittedName>
        <fullName evidence="1">Uncharacterized protein</fullName>
    </submittedName>
</protein>
<reference evidence="1" key="2">
    <citation type="journal article" date="2022" name="Microbiol. Resour. Announc.">
        <title>Metagenome Sequencing to Explore Phylogenomics of Terrestrial Cyanobacteria.</title>
        <authorList>
            <person name="Ward R.D."/>
            <person name="Stajich J.E."/>
            <person name="Johansen J.R."/>
            <person name="Huntemann M."/>
            <person name="Clum A."/>
            <person name="Foster B."/>
            <person name="Foster B."/>
            <person name="Roux S."/>
            <person name="Palaniappan K."/>
            <person name="Varghese N."/>
            <person name="Mukherjee S."/>
            <person name="Reddy T.B.K."/>
            <person name="Daum C."/>
            <person name="Copeland A."/>
            <person name="Chen I.A."/>
            <person name="Ivanova N.N."/>
            <person name="Kyrpides N.C."/>
            <person name="Shapiro N."/>
            <person name="Eloe-Fadrosh E.A."/>
            <person name="Pietrasiak N."/>
        </authorList>
    </citation>
    <scope>NUCLEOTIDE SEQUENCE</scope>
    <source>
        <strain evidence="1">CPER-KK1</strain>
    </source>
</reference>
<reference evidence="1" key="1">
    <citation type="submission" date="2021-05" db="EMBL/GenBank/DDBJ databases">
        <authorList>
            <person name="Pietrasiak N."/>
            <person name="Ward R."/>
            <person name="Stajich J.E."/>
            <person name="Kurbessoian T."/>
        </authorList>
    </citation>
    <scope>NUCLEOTIDE SEQUENCE</scope>
    <source>
        <strain evidence="1">CPER-KK1</strain>
    </source>
</reference>
<accession>A0A951PRX1</accession>
<organism evidence="1 2">
    <name type="scientific">Symplocastrum torsivum CPER-KK1</name>
    <dbReference type="NCBI Taxonomy" id="450513"/>
    <lineage>
        <taxon>Bacteria</taxon>
        <taxon>Bacillati</taxon>
        <taxon>Cyanobacteriota</taxon>
        <taxon>Cyanophyceae</taxon>
        <taxon>Oscillatoriophycideae</taxon>
        <taxon>Oscillatoriales</taxon>
        <taxon>Microcoleaceae</taxon>
        <taxon>Symplocastrum</taxon>
    </lineage>
</organism>
<gene>
    <name evidence="1" type="ORF">KME25_30005</name>
</gene>
<proteinExistence type="predicted"/>
<comment type="caution">
    <text evidence="1">The sequence shown here is derived from an EMBL/GenBank/DDBJ whole genome shotgun (WGS) entry which is preliminary data.</text>
</comment>
<dbReference type="AlphaFoldDB" id="A0A951PRX1"/>
<name>A0A951PRX1_9CYAN</name>
<dbReference type="Proteomes" id="UP000753908">
    <property type="component" value="Unassembled WGS sequence"/>
</dbReference>